<protein>
    <submittedName>
        <fullName evidence="2">Clan AA aspartic protease (TIGR02281 family)</fullName>
    </submittedName>
</protein>
<dbReference type="PROSITE" id="PS00141">
    <property type="entry name" value="ASP_PROTEASE"/>
    <property type="match status" value="1"/>
</dbReference>
<dbReference type="AlphaFoldDB" id="A0A395JSF4"/>
<dbReference type="RefSeq" id="WP_113952867.1">
    <property type="nucleotide sequence ID" value="NZ_QNRT01000001.1"/>
</dbReference>
<dbReference type="GO" id="GO:0006508">
    <property type="term" value="P:proteolysis"/>
    <property type="evidence" value="ECO:0007669"/>
    <property type="project" value="UniProtKB-KW"/>
</dbReference>
<dbReference type="CDD" id="cd05483">
    <property type="entry name" value="retropepsin_like_bacteria"/>
    <property type="match status" value="1"/>
</dbReference>
<gene>
    <name evidence="2" type="ORF">DFR28_101668</name>
</gene>
<dbReference type="InterPro" id="IPR001969">
    <property type="entry name" value="Aspartic_peptidase_AS"/>
</dbReference>
<evidence type="ECO:0000313" key="3">
    <source>
        <dbReference type="Proteomes" id="UP000253083"/>
    </source>
</evidence>
<dbReference type="Gene3D" id="1.25.40.10">
    <property type="entry name" value="Tetratricopeptide repeat domain"/>
    <property type="match status" value="1"/>
</dbReference>
<dbReference type="InParanoid" id="A0A395JSF4"/>
<dbReference type="Pfam" id="PF13650">
    <property type="entry name" value="Asp_protease_2"/>
    <property type="match status" value="1"/>
</dbReference>
<dbReference type="InterPro" id="IPR021109">
    <property type="entry name" value="Peptidase_aspartic_dom_sf"/>
</dbReference>
<reference evidence="2 3" key="1">
    <citation type="submission" date="2018-06" db="EMBL/GenBank/DDBJ databases">
        <title>Genomic Encyclopedia of Type Strains, Phase IV (KMG-IV): sequencing the most valuable type-strain genomes for metagenomic binning, comparative biology and taxonomic classification.</title>
        <authorList>
            <person name="Goeker M."/>
        </authorList>
    </citation>
    <scope>NUCLEOTIDE SEQUENCE [LARGE SCALE GENOMIC DNA]</scope>
    <source>
        <strain evidence="2 3">DSM 24032</strain>
    </source>
</reference>
<organism evidence="2 3">
    <name type="scientific">Arenicella xantha</name>
    <dbReference type="NCBI Taxonomy" id="644221"/>
    <lineage>
        <taxon>Bacteria</taxon>
        <taxon>Pseudomonadati</taxon>
        <taxon>Pseudomonadota</taxon>
        <taxon>Gammaproteobacteria</taxon>
        <taxon>Arenicellales</taxon>
        <taxon>Arenicellaceae</taxon>
        <taxon>Arenicella</taxon>
    </lineage>
</organism>
<keyword evidence="3" id="KW-1185">Reference proteome</keyword>
<proteinExistence type="predicted"/>
<keyword evidence="1" id="KW-0472">Membrane</keyword>
<comment type="caution">
    <text evidence="2">The sequence shown here is derived from an EMBL/GenBank/DDBJ whole genome shotgun (WGS) entry which is preliminary data.</text>
</comment>
<dbReference type="GO" id="GO:0004190">
    <property type="term" value="F:aspartic-type endopeptidase activity"/>
    <property type="evidence" value="ECO:0007669"/>
    <property type="project" value="InterPro"/>
</dbReference>
<keyword evidence="2" id="KW-0645">Protease</keyword>
<keyword evidence="1" id="KW-1133">Transmembrane helix</keyword>
<dbReference type="InterPro" id="IPR011990">
    <property type="entry name" value="TPR-like_helical_dom_sf"/>
</dbReference>
<keyword evidence="2" id="KW-0378">Hydrolase</keyword>
<feature type="transmembrane region" description="Helical" evidence="1">
    <location>
        <begin position="34"/>
        <end position="52"/>
    </location>
</feature>
<dbReference type="EMBL" id="QNRT01000001">
    <property type="protein sequence ID" value="RBP53282.1"/>
    <property type="molecule type" value="Genomic_DNA"/>
</dbReference>
<dbReference type="InterPro" id="IPR034122">
    <property type="entry name" value="Retropepsin-like_bacterial"/>
</dbReference>
<dbReference type="OrthoDB" id="5697241at2"/>
<sequence>MISKASILTITLLTDQQCDDIPAIRLCYLRYMKILLALTVSSMVALGLLAWTTQQPPTPAINKLLMSAQIPSTSSESNQSLTASNTSTPITNVSDAVGASPNEHQIWVARLLEKNQFHAAIEYINEHYSALSSEQLDQLKFQFLNSQDGQPPALERLNSAAKLFDDLSSWSALAQSAVSQQNWEIAHIALLRVSELESRPIELQESLAALVRSSSYLKAIRERNQDFIGVRELYSDLHQTHPWYPRFQLELAHAEAALGDYEAAEKLYTALRFDPEFGAIATQALKQLEQNNAPSDTEKRKSGNSTEVLIPLTRTGTSLLINALINGQTTPMLLDTGASITALSSQTIQKLGLKPTGRRIQINTANGARSAKLFFADTIRFGQMQLSNLEVAEIDLGSNSRFTGLLGTDALSAFNQDFDYAIDQRRNALVFTPQKTD</sequence>
<evidence type="ECO:0000313" key="2">
    <source>
        <dbReference type="EMBL" id="RBP53282.1"/>
    </source>
</evidence>
<evidence type="ECO:0000256" key="1">
    <source>
        <dbReference type="SAM" id="Phobius"/>
    </source>
</evidence>
<dbReference type="SUPFAM" id="SSF50630">
    <property type="entry name" value="Acid proteases"/>
    <property type="match status" value="1"/>
</dbReference>
<dbReference type="Gene3D" id="2.40.70.10">
    <property type="entry name" value="Acid Proteases"/>
    <property type="match status" value="1"/>
</dbReference>
<keyword evidence="1" id="KW-0812">Transmembrane</keyword>
<accession>A0A395JSF4</accession>
<name>A0A395JSF4_9GAMM</name>
<dbReference type="Proteomes" id="UP000253083">
    <property type="component" value="Unassembled WGS sequence"/>
</dbReference>